<dbReference type="AlphaFoldDB" id="A0A2G9TV25"/>
<dbReference type="EMBL" id="KZ352893">
    <property type="protein sequence ID" value="PIO61871.1"/>
    <property type="molecule type" value="Genomic_DNA"/>
</dbReference>
<reference evidence="2 3" key="1">
    <citation type="submission" date="2015-09" db="EMBL/GenBank/DDBJ databases">
        <title>Draft genome of the parasitic nematode Teladorsagia circumcincta isolate WARC Sus (inbred).</title>
        <authorList>
            <person name="Mitreva M."/>
        </authorList>
    </citation>
    <scope>NUCLEOTIDE SEQUENCE [LARGE SCALE GENOMIC DNA]</scope>
    <source>
        <strain evidence="2 3">S</strain>
    </source>
</reference>
<evidence type="ECO:0000256" key="1">
    <source>
        <dbReference type="SAM" id="MobiDB-lite"/>
    </source>
</evidence>
<feature type="compositionally biased region" description="Basic and acidic residues" evidence="1">
    <location>
        <begin position="87"/>
        <end position="96"/>
    </location>
</feature>
<gene>
    <name evidence="2" type="ORF">TELCIR_16591</name>
</gene>
<feature type="region of interest" description="Disordered" evidence="1">
    <location>
        <begin position="1"/>
        <end position="67"/>
    </location>
</feature>
<evidence type="ECO:0000313" key="3">
    <source>
        <dbReference type="Proteomes" id="UP000230423"/>
    </source>
</evidence>
<dbReference type="Proteomes" id="UP000230423">
    <property type="component" value="Unassembled WGS sequence"/>
</dbReference>
<feature type="region of interest" description="Disordered" evidence="1">
    <location>
        <begin position="77"/>
        <end position="96"/>
    </location>
</feature>
<name>A0A2G9TV25_TELCI</name>
<protein>
    <submittedName>
        <fullName evidence="2">Uncharacterized protein</fullName>
    </submittedName>
</protein>
<keyword evidence="3" id="KW-1185">Reference proteome</keyword>
<evidence type="ECO:0000313" key="2">
    <source>
        <dbReference type="EMBL" id="PIO61871.1"/>
    </source>
</evidence>
<sequence length="137" mass="15310">MGNSQSYDVTNVHHGKDKRQEPTTTGTVKPLSDGMPPTLDVDEREKQENTSPKEETPAVTAHTEPTQEATVHVVTVQDPVEQPSPKQVDEPKEKDESVKQMVQEMSNIELETLERVVPMEQTPVDVMPSQSSYDKLD</sequence>
<feature type="compositionally biased region" description="Basic and acidic residues" evidence="1">
    <location>
        <begin position="41"/>
        <end position="56"/>
    </location>
</feature>
<dbReference type="OrthoDB" id="5838775at2759"/>
<organism evidence="2 3">
    <name type="scientific">Teladorsagia circumcincta</name>
    <name type="common">Brown stomach worm</name>
    <name type="synonym">Ostertagia circumcincta</name>
    <dbReference type="NCBI Taxonomy" id="45464"/>
    <lineage>
        <taxon>Eukaryota</taxon>
        <taxon>Metazoa</taxon>
        <taxon>Ecdysozoa</taxon>
        <taxon>Nematoda</taxon>
        <taxon>Chromadorea</taxon>
        <taxon>Rhabditida</taxon>
        <taxon>Rhabditina</taxon>
        <taxon>Rhabditomorpha</taxon>
        <taxon>Strongyloidea</taxon>
        <taxon>Trichostrongylidae</taxon>
        <taxon>Teladorsagia</taxon>
    </lineage>
</organism>
<accession>A0A2G9TV25</accession>
<proteinExistence type="predicted"/>